<dbReference type="EC" id="2.3.2.27" evidence="2"/>
<dbReference type="Gene3D" id="1.20.58.360">
    <property type="entry name" value="Shigella T3SS effector IpaH defines"/>
    <property type="match status" value="1"/>
</dbReference>
<dbReference type="SMART" id="SM00369">
    <property type="entry name" value="LRR_TYP"/>
    <property type="match status" value="4"/>
</dbReference>
<keyword evidence="6" id="KW-0964">Secreted</keyword>
<evidence type="ECO:0000313" key="9">
    <source>
        <dbReference type="Proteomes" id="UP000006045"/>
    </source>
</evidence>
<accession>A0A7U9CRD8</accession>
<evidence type="ECO:0000256" key="6">
    <source>
        <dbReference type="PROSITE-ProRule" id="PRU01398"/>
    </source>
</evidence>
<dbReference type="PROSITE" id="PS52053">
    <property type="entry name" value="NEL"/>
    <property type="match status" value="1"/>
</dbReference>
<name>A0A7U9CRD8_PSEFL</name>
<dbReference type="EMBL" id="CM001561">
    <property type="protein sequence ID" value="EJZ58621.1"/>
    <property type="molecule type" value="Genomic_DNA"/>
</dbReference>
<dbReference type="InterPro" id="IPR032675">
    <property type="entry name" value="LRR_dom_sf"/>
</dbReference>
<dbReference type="InterPro" id="IPR003591">
    <property type="entry name" value="Leu-rich_rpt_typical-subtyp"/>
</dbReference>
<keyword evidence="6" id="KW-1035">Host cytoplasm</keyword>
<dbReference type="Proteomes" id="UP000006045">
    <property type="component" value="Chromosome"/>
</dbReference>
<evidence type="ECO:0000256" key="4">
    <source>
        <dbReference type="ARBA" id="ARBA00022737"/>
    </source>
</evidence>
<dbReference type="PANTHER" id="PTHR48051:SF1">
    <property type="entry name" value="RAS SUPPRESSOR PROTEIN 1"/>
    <property type="match status" value="1"/>
</dbReference>
<keyword evidence="3" id="KW-0433">Leucine-rich repeat</keyword>
<protein>
    <recommendedName>
        <fullName evidence="2">RING-type E3 ubiquitin transferase</fullName>
        <ecNumber evidence="2">2.3.2.27</ecNumber>
    </recommendedName>
</protein>
<proteinExistence type="inferred from homology"/>
<dbReference type="Pfam" id="PF14496">
    <property type="entry name" value="NEL"/>
    <property type="match status" value="1"/>
</dbReference>
<dbReference type="Pfam" id="PF20178">
    <property type="entry name" value="ToxA_N"/>
    <property type="match status" value="1"/>
</dbReference>
<dbReference type="InterPro" id="IPR046673">
    <property type="entry name" value="ToxA_N"/>
</dbReference>
<evidence type="ECO:0000256" key="2">
    <source>
        <dbReference type="ARBA" id="ARBA00012483"/>
    </source>
</evidence>
<comment type="similarity">
    <text evidence="6">Belongs to the LRR-containing bacterial E3 ligase family.</text>
</comment>
<dbReference type="Gene3D" id="3.80.10.10">
    <property type="entry name" value="Ribonuclease Inhibitor"/>
    <property type="match status" value="1"/>
</dbReference>
<comment type="caution">
    <text evidence="6">Lacks conserved residue(s) required for the propagation of feature annotation.</text>
</comment>
<dbReference type="RefSeq" id="WP_003225518.1">
    <property type="nucleotide sequence ID" value="NZ_CM001561.1"/>
</dbReference>
<dbReference type="SUPFAM" id="SSF52058">
    <property type="entry name" value="L domain-like"/>
    <property type="match status" value="1"/>
</dbReference>
<keyword evidence="6" id="KW-0833">Ubl conjugation pathway</keyword>
<evidence type="ECO:0000256" key="5">
    <source>
        <dbReference type="ARBA" id="ARBA00023026"/>
    </source>
</evidence>
<dbReference type="InterPro" id="IPR029487">
    <property type="entry name" value="NEL_dom"/>
</dbReference>
<keyword evidence="5" id="KW-0843">Virulence</keyword>
<dbReference type="InterPro" id="IPR050216">
    <property type="entry name" value="LRR_domain-containing"/>
</dbReference>
<comment type="catalytic activity">
    <reaction evidence="1">
        <text>S-ubiquitinyl-[E2 ubiquitin-conjugating enzyme]-L-cysteine + [acceptor protein]-L-lysine = [E2 ubiquitin-conjugating enzyme]-L-cysteine + N(6)-ubiquitinyl-[acceptor protein]-L-lysine.</text>
        <dbReference type="EC" id="2.3.2.27"/>
    </reaction>
</comment>
<evidence type="ECO:0000256" key="1">
    <source>
        <dbReference type="ARBA" id="ARBA00000900"/>
    </source>
</evidence>
<reference evidence="8 9" key="1">
    <citation type="submission" date="2012-08" db="EMBL/GenBank/DDBJ databases">
        <title>The genome of cave-isolated P. fluorescens strain R124 demonstrates phenotypic adaptation to the mineral environment.</title>
        <authorList>
            <person name="Barton M.D."/>
            <person name="Petronio M."/>
            <person name="Giarrizzo J.G."/>
            <person name="Bowling B.V."/>
            <person name="Barton H.A."/>
        </authorList>
    </citation>
    <scope>NUCLEOTIDE SEQUENCE [LARGE SCALE GENOMIC DNA]</scope>
    <source>
        <strain evidence="8 9">R124</strain>
    </source>
</reference>
<evidence type="ECO:0000256" key="3">
    <source>
        <dbReference type="ARBA" id="ARBA00022614"/>
    </source>
</evidence>
<keyword evidence="4" id="KW-0677">Repeat</keyword>
<dbReference type="PANTHER" id="PTHR48051">
    <property type="match status" value="1"/>
</dbReference>
<organism evidence="8 9">
    <name type="scientific">Pseudomonas fluorescens R124</name>
    <dbReference type="NCBI Taxonomy" id="743713"/>
    <lineage>
        <taxon>Bacteria</taxon>
        <taxon>Pseudomonadati</taxon>
        <taxon>Pseudomonadota</taxon>
        <taxon>Gammaproteobacteria</taxon>
        <taxon>Pseudomonadales</taxon>
        <taxon>Pseudomonadaceae</taxon>
        <taxon>Pseudomonas</taxon>
    </lineage>
</organism>
<evidence type="ECO:0000313" key="8">
    <source>
        <dbReference type="EMBL" id="EJZ58621.1"/>
    </source>
</evidence>
<dbReference type="Gene3D" id="1.20.1270.130">
    <property type="entry name" value="Shigella T3SS effector IpaH domain"/>
    <property type="match status" value="1"/>
</dbReference>
<dbReference type="GO" id="GO:0061630">
    <property type="term" value="F:ubiquitin protein ligase activity"/>
    <property type="evidence" value="ECO:0007669"/>
    <property type="project" value="UniProtKB-EC"/>
</dbReference>
<evidence type="ECO:0000259" key="7">
    <source>
        <dbReference type="PROSITE" id="PS52053"/>
    </source>
</evidence>
<dbReference type="GO" id="GO:0005576">
    <property type="term" value="C:extracellular region"/>
    <property type="evidence" value="ECO:0007669"/>
    <property type="project" value="UniProtKB-UniRule"/>
</dbReference>
<sequence length="1609" mass="178930">MSSLSVRDAIPVLTPEQKGLFFELIKNNTPDWLLAAPGELRHKLYQSLIASHRSQSETGKSLSSLKSPQSFCAPLLAKAMADKLGEPLDINGVIFQHVRSTSSLLGLRRKLVLPIDRDLLSAACENFEASETQATNYNATSLIYIPEKITGREPRILPLQPHEFATLCRTLDLGKQYQTHLRAVFDVDAEVNPLRNKCIANWRNRFEVERHLALMKKYISADVHQMLQTVTTNQSPIKLGHNTLGYQGLQMFGVTLGGALFIGPVSEHADDDYRCVVYLPGDPLHPLKEYASFSDFERELSERLKKTAFRKFFTRYIKVRERLLWETELDARLYPRSNSMLPHASGYITLSGIDFVGDPFSMTYRQHAEQTLADARLMVVPTDDEDEKTRLARLDTYKTIGVDLLLMAASFIPVLGEVLLAATAVQLLWTVYEGISSWTRGEKEQATDHFFDVVENLILLAAFAAGTRAAGATFRVVRSSAFIKRLRMISLPAGQARLWKPDLSAYRQQRLLPQGLPPDERGLRWVEGQAFLTLDAHHYAVRPKPQTELWEVLAPSEVANRYSPVLETNGSGAWRHDTELVQEWDRLTLFRRFGFTRERIPDDAALRALAVSGVEDSVLRQIHIDNGHPPALLIDTVRRFRADATVTEFFDHLQTPASAPLADPDLQLQVLTTLAGWPVDSAIQVVDSAGIRGNVYGAPTATTSLRITQQALDKGQLYSWLLSTLETRQRETLLGLTTTDAGEQSRKLLQIVSAQAESLRVQLFQRVYRRSEAASNGRAQLLLDKFADLPASVAEELVGDALIGEAQELDAGRIPLRLAQEVRRYLQAIAVCRAYEGLYLDSGGGYDTNRLVLDTLEHLPGWSGTPLIEILEWSGSYGNVASIGPVDARERMLVNVLADRVSVFDGTEHPLTEFAGRTRAHYFQALWHGLSAPRKTALGLLADAGAEVLRENITRLALQRRMTFAVAMGDRPGDFSPMGLADRSLAGPGARSSANISIAARRAQELYPAYAPEQIQALLATLGSDEIAILMKLEKLRLEFIGIRETLSRWVSGQTWSAGTDRVWQLVPQSAKLRAMRTIIRSWRKERGRPGDGLPDSLCLAPEPLGELPLIVGDFSHVTHLVMDGVAPTLGFNAFLQNFSHLRSLSLRENHLTQLPPALNNMAWLTELDLSNNQLHLSSVSASALEQLTRLRVLDLDLNPHLSHAPDVSLLADLESLKLRGCALEQWPRGIAGLARLRLLDLRDNQITALPAAAFDGPAALSRATRLHGNPLSPETLQQIATYQQANGVSFGVTIPTYQRLSQLSMAFDGQSARWLVGSPEAEAAPRRTTWDAVRAAPGSRDFFNVLAHLVHTADYTQIYPYFSQRVWNVVEAAAEDARLRTELFRTARAGAISVDGYSAVFSEMEVQVLCFRARLAAGLGGAPLEWQLTHLLRGVFRLQELEERVLADINSRHQPGGHEQALEYSLAYRVGLAERLNLPGQPHTLSRPLQVEVSPADLDEVYQAVMRVERTRAFSDWCSGQRFWIEFLESTQAPSFAAVRERSAQALAQLEGQAGLSREAAAVQMNAIHDNFRNERQALLRRLTEEALARNPVNEVAGSRDVDEEASV</sequence>
<dbReference type="GO" id="GO:0005737">
    <property type="term" value="C:cytoplasm"/>
    <property type="evidence" value="ECO:0007669"/>
    <property type="project" value="TreeGrafter"/>
</dbReference>
<dbReference type="GO" id="GO:0016567">
    <property type="term" value="P:protein ubiquitination"/>
    <property type="evidence" value="ECO:0007669"/>
    <property type="project" value="InterPro"/>
</dbReference>
<feature type="domain" description="NEL" evidence="7">
    <location>
        <begin position="1307"/>
        <end position="1605"/>
    </location>
</feature>
<gene>
    <name evidence="8" type="ORF">I1A_002952</name>
</gene>